<dbReference type="Pfam" id="PF11987">
    <property type="entry name" value="IF-2"/>
    <property type="match status" value="1"/>
</dbReference>
<dbReference type="Pfam" id="PF00009">
    <property type="entry name" value="GTP_EFTU"/>
    <property type="match status" value="1"/>
</dbReference>
<dbReference type="CDD" id="cd03692">
    <property type="entry name" value="mtIF2_IVc"/>
    <property type="match status" value="1"/>
</dbReference>
<evidence type="ECO:0000259" key="7">
    <source>
        <dbReference type="PROSITE" id="PS51722"/>
    </source>
</evidence>
<dbReference type="FunFam" id="2.40.30.10:FF:000008">
    <property type="entry name" value="Translation initiation factor IF-2"/>
    <property type="match status" value="1"/>
</dbReference>
<protein>
    <submittedName>
        <fullName evidence="8">Translation initiation factor IF-2</fullName>
    </submittedName>
</protein>
<dbReference type="Gene3D" id="3.40.50.10050">
    <property type="entry name" value="Translation initiation factor IF- 2, domain 3"/>
    <property type="match status" value="1"/>
</dbReference>
<dbReference type="CDD" id="cd01887">
    <property type="entry name" value="IF2_eIF5B"/>
    <property type="match status" value="1"/>
</dbReference>
<feature type="region of interest" description="Disordered" evidence="6">
    <location>
        <begin position="722"/>
        <end position="741"/>
    </location>
</feature>
<reference evidence="8 9" key="1">
    <citation type="submission" date="2021-06" db="EMBL/GenBank/DDBJ databases">
        <title>Genome sequence of Babesia caballi.</title>
        <authorList>
            <person name="Yamagishi J."/>
            <person name="Kidaka T."/>
            <person name="Ochi A."/>
        </authorList>
    </citation>
    <scope>NUCLEOTIDE SEQUENCE [LARGE SCALE GENOMIC DNA]</scope>
    <source>
        <strain evidence="8">USDA-D6B2</strain>
    </source>
</reference>
<dbReference type="Gene3D" id="3.40.50.300">
    <property type="entry name" value="P-loop containing nucleotide triphosphate hydrolases"/>
    <property type="match status" value="1"/>
</dbReference>
<keyword evidence="2 8" id="KW-0396">Initiation factor</keyword>
<dbReference type="SUPFAM" id="SSF50447">
    <property type="entry name" value="Translation proteins"/>
    <property type="match status" value="1"/>
</dbReference>
<dbReference type="InterPro" id="IPR027417">
    <property type="entry name" value="P-loop_NTPase"/>
</dbReference>
<feature type="region of interest" description="Disordered" evidence="6">
    <location>
        <begin position="572"/>
        <end position="592"/>
    </location>
</feature>
<dbReference type="RefSeq" id="XP_067716557.1">
    <property type="nucleotide sequence ID" value="XM_067860456.1"/>
</dbReference>
<feature type="compositionally biased region" description="Basic and acidic residues" evidence="6">
    <location>
        <begin position="291"/>
        <end position="301"/>
    </location>
</feature>
<dbReference type="SUPFAM" id="SSF52540">
    <property type="entry name" value="P-loop containing nucleoside triphosphate hydrolases"/>
    <property type="match status" value="1"/>
</dbReference>
<feature type="region of interest" description="Disordered" evidence="6">
    <location>
        <begin position="291"/>
        <end position="311"/>
    </location>
</feature>
<keyword evidence="9" id="KW-1185">Reference proteome</keyword>
<feature type="domain" description="Tr-type G" evidence="7">
    <location>
        <begin position="1097"/>
        <end position="1267"/>
    </location>
</feature>
<keyword evidence="5" id="KW-0342">GTP-binding</keyword>
<feature type="region of interest" description="Disordered" evidence="6">
    <location>
        <begin position="340"/>
        <end position="377"/>
    </location>
</feature>
<accession>A0AAV4LXL1</accession>
<dbReference type="InterPro" id="IPR015760">
    <property type="entry name" value="TIF_IF2"/>
</dbReference>
<dbReference type="PANTHER" id="PTHR43381:SF5">
    <property type="entry name" value="TR-TYPE G DOMAIN-CONTAINING PROTEIN"/>
    <property type="match status" value="1"/>
</dbReference>
<evidence type="ECO:0000256" key="4">
    <source>
        <dbReference type="ARBA" id="ARBA00022917"/>
    </source>
</evidence>
<comment type="similarity">
    <text evidence="1">Belongs to the TRAFAC class translation factor GTPase superfamily. Classic translation factor GTPase family. IF-2 subfamily.</text>
</comment>
<dbReference type="EMBL" id="BPLF01000003">
    <property type="protein sequence ID" value="GIX64488.1"/>
    <property type="molecule type" value="Genomic_DNA"/>
</dbReference>
<evidence type="ECO:0000256" key="5">
    <source>
        <dbReference type="ARBA" id="ARBA00023134"/>
    </source>
</evidence>
<dbReference type="InterPro" id="IPR009000">
    <property type="entry name" value="Transl_B-barrel_sf"/>
</dbReference>
<feature type="compositionally biased region" description="Basic residues" evidence="6">
    <location>
        <begin position="353"/>
        <end position="365"/>
    </location>
</feature>
<comment type="caution">
    <text evidence="8">The sequence shown here is derived from an EMBL/GenBank/DDBJ whole genome shotgun (WGS) entry which is preliminary data.</text>
</comment>
<feature type="region of interest" description="Disordered" evidence="6">
    <location>
        <begin position="421"/>
        <end position="450"/>
    </location>
</feature>
<name>A0AAV4LXL1_BABCB</name>
<dbReference type="PANTHER" id="PTHR43381">
    <property type="entry name" value="TRANSLATION INITIATION FACTOR IF-2-RELATED"/>
    <property type="match status" value="1"/>
</dbReference>
<dbReference type="SUPFAM" id="SSF52156">
    <property type="entry name" value="Initiation factor IF2/eIF5b, domain 3"/>
    <property type="match status" value="1"/>
</dbReference>
<gene>
    <name evidence="8" type="ORF">BcabD6B2_39230</name>
</gene>
<evidence type="ECO:0000313" key="9">
    <source>
        <dbReference type="Proteomes" id="UP001497744"/>
    </source>
</evidence>
<keyword evidence="3" id="KW-0547">Nucleotide-binding</keyword>
<dbReference type="GO" id="GO:0005737">
    <property type="term" value="C:cytoplasm"/>
    <property type="evidence" value="ECO:0007669"/>
    <property type="project" value="TreeGrafter"/>
</dbReference>
<dbReference type="GO" id="GO:0003924">
    <property type="term" value="F:GTPase activity"/>
    <property type="evidence" value="ECO:0007669"/>
    <property type="project" value="InterPro"/>
</dbReference>
<dbReference type="Gene3D" id="2.40.30.10">
    <property type="entry name" value="Translation factors"/>
    <property type="match status" value="2"/>
</dbReference>
<evidence type="ECO:0000256" key="2">
    <source>
        <dbReference type="ARBA" id="ARBA00022540"/>
    </source>
</evidence>
<evidence type="ECO:0000256" key="3">
    <source>
        <dbReference type="ARBA" id="ARBA00022741"/>
    </source>
</evidence>
<dbReference type="InterPro" id="IPR036925">
    <property type="entry name" value="TIF_IF2_dom3_sf"/>
</dbReference>
<evidence type="ECO:0000256" key="6">
    <source>
        <dbReference type="SAM" id="MobiDB-lite"/>
    </source>
</evidence>
<dbReference type="GO" id="GO:0005525">
    <property type="term" value="F:GTP binding"/>
    <property type="evidence" value="ECO:0007669"/>
    <property type="project" value="UniProtKB-KW"/>
</dbReference>
<dbReference type="InterPro" id="IPR005225">
    <property type="entry name" value="Small_GTP-bd"/>
</dbReference>
<sequence>MIRIFVKHVPRLVRQHLPSVQTLDATAAVEALEDAASLKERDCHVDDFIKQCVSRVLALLPDLRVSGMIRALFAYKRAEVPTHPFVEEVATFLLEECGQGGLYVGFLDACTANDVLLLYNAFAVNDYLDVRLYTLCMGMLAAQTPHMLPSDCCVFFRSHVKYLKILEQCRLTGAGKPVPLNRILSPPLVIEVTLRFLEQDDATPDDLTTFIKWLVPMSHFYVSCRHRRCLTDPPGHKRPDGRPGSQAAFGFIAEARHLQRRPYPPYHPEHMPGPQVHRAAGLLRGTDPYREPAARGREVPSTRETCNVPTQAQRRAHLRVRLGHFSCTGHGGHLAVRSRQRAAVHDHQQPGVRGRRQSSAKHRQPQARGRQITDCRASADVNRVHHRPVPARGGGAEGVHIHQKVTLPQLQDMVEKLEAHEQAATTRELGESGHKTAQHFPRSDPDARAATGADAARAMFLSARTRWLSLTGLASNLLQLVCIASAIAIALNGVAGLPLRRTRLRERPVSPRQGFRRNPAPGSAFLRPSAHRNRDACQCEPLKLQEPPSGPPEPRLFQLGGTPVAQFHTGHSLQGGRSWHQGGHPALQTNSYTNAGYPGSAFQAEGRYYNGYSGATFTDGNQNGYPPLAPPVDSYGPTPYVPLRYQKPATYAPSTLRQAYGANPGYGHAAGAAAPADYFGWPSPQRAPPYGRYNPTPTTYGAAPAANRAIYTAPTAPVAGGVYGSERRRLPKSDDYRDNGPSNLTHKEYFSSFRVYSDITWMNDHTPHDEWPGVSKLKHGEVFDVIIRHWMTPVHCVVLSVDKMAECCLVADGVPLSLSTPTMREHFRIDQVVQVKLKWPQEYDDKGRPIVVMSFDGQDAAPTYRVGQLAWATPLMIKGNMAILRLDNSQHLALLFLCELGAQVVDNKRYHFGDFLDKGERIQLQLTHAPMFPRHVTYRARVPWNSPRRLEWASRHPDIKELIAPCEYNPKFVPELFDKPYFSPFGAAMSHRPRETRDFTSLISADSELYALLPTAAEPLSISEFTRRIGGKLKDVLRFLLLQAKAPIDPKAHLPVNVAKSVYNFVTKRTEFNDIDEYALREELEQLSAKHVVRNLERPPVVVLMGHINHGKTALFDMLTDGSNVGSEPGHITQTVRAHMLAGDCAMTLIDTPGHEVFDAMRRCGATIADIALIVVDVMEGLMKQTRESIKLCRNLDIPFIIAATKCDLPNAQPRTEELALQLSEVGVLIEGLGGDTQFLQVSARQDTANSKSALLNAIMLQAAASDDHVLTEAHGTSGRGFVLESGRGNRSSPFCLAILKQGSAAKGSYFVSGKSSVKIRGIKTPEGKRLSLAKPSQAVLLDGFDGDFLPTPGQPFVIYDDEDHARYLTDQRIRDDLDQVAASALQRGIYEGMDVLEERVLPDSTLRRVPVLLKSETQGSVEALRRAVATLKVEGMSSTAVYDILEASAGPIYRSDVLAAYDSGAVILGLGSSLRSDAKADAKKHDVTILISDVIYDLMEQARVALEQRLGDRVLTALYGVARVLKVFDAAKSSKAAGCVVSKGKILRDSAIRVLRQGKPIYAGKLASLRHTKDSADEAVEAQSCGMTFDGWNDVQVDDIVESYAP</sequence>
<dbReference type="InterPro" id="IPR023115">
    <property type="entry name" value="TIF_IF2_dom3"/>
</dbReference>
<keyword evidence="4" id="KW-0648">Protein biosynthesis</keyword>
<dbReference type="PROSITE" id="PS51722">
    <property type="entry name" value="G_TR_2"/>
    <property type="match status" value="1"/>
</dbReference>
<feature type="compositionally biased region" description="Polar residues" evidence="6">
    <location>
        <begin position="302"/>
        <end position="311"/>
    </location>
</feature>
<proteinExistence type="inferred from homology"/>
<feature type="region of interest" description="Disordered" evidence="6">
    <location>
        <begin position="508"/>
        <end position="531"/>
    </location>
</feature>
<evidence type="ECO:0000313" key="8">
    <source>
        <dbReference type="EMBL" id="GIX64488.1"/>
    </source>
</evidence>
<dbReference type="NCBIfam" id="TIGR00231">
    <property type="entry name" value="small_GTP"/>
    <property type="match status" value="1"/>
</dbReference>
<feature type="compositionally biased region" description="Basic and acidic residues" evidence="6">
    <location>
        <begin position="725"/>
        <end position="738"/>
    </location>
</feature>
<evidence type="ECO:0000256" key="1">
    <source>
        <dbReference type="ARBA" id="ARBA00007733"/>
    </source>
</evidence>
<dbReference type="Proteomes" id="UP001497744">
    <property type="component" value="Unassembled WGS sequence"/>
</dbReference>
<dbReference type="GeneID" id="94195969"/>
<dbReference type="GO" id="GO:0003743">
    <property type="term" value="F:translation initiation factor activity"/>
    <property type="evidence" value="ECO:0007669"/>
    <property type="project" value="UniProtKB-KW"/>
</dbReference>
<dbReference type="InterPro" id="IPR000795">
    <property type="entry name" value="T_Tr_GTP-bd_dom"/>
</dbReference>
<organism evidence="8 9">
    <name type="scientific">Babesia caballi</name>
    <dbReference type="NCBI Taxonomy" id="5871"/>
    <lineage>
        <taxon>Eukaryota</taxon>
        <taxon>Sar</taxon>
        <taxon>Alveolata</taxon>
        <taxon>Apicomplexa</taxon>
        <taxon>Aconoidasida</taxon>
        <taxon>Piroplasmida</taxon>
        <taxon>Babesiidae</taxon>
        <taxon>Babesia</taxon>
    </lineage>
</organism>